<reference evidence="1 2" key="1">
    <citation type="submission" date="2019-02" db="EMBL/GenBank/DDBJ databases">
        <title>Deep-cultivation of Planctomycetes and their phenomic and genomic characterization uncovers novel biology.</title>
        <authorList>
            <person name="Wiegand S."/>
            <person name="Jogler M."/>
            <person name="Boedeker C."/>
            <person name="Pinto D."/>
            <person name="Vollmers J."/>
            <person name="Rivas-Marin E."/>
            <person name="Kohn T."/>
            <person name="Peeters S.H."/>
            <person name="Heuer A."/>
            <person name="Rast P."/>
            <person name="Oberbeckmann S."/>
            <person name="Bunk B."/>
            <person name="Jeske O."/>
            <person name="Meyerdierks A."/>
            <person name="Storesund J.E."/>
            <person name="Kallscheuer N."/>
            <person name="Luecker S."/>
            <person name="Lage O.M."/>
            <person name="Pohl T."/>
            <person name="Merkel B.J."/>
            <person name="Hornburger P."/>
            <person name="Mueller R.-W."/>
            <person name="Bruemmer F."/>
            <person name="Labrenz M."/>
            <person name="Spormann A.M."/>
            <person name="Op Den Camp H."/>
            <person name="Overmann J."/>
            <person name="Amann R."/>
            <person name="Jetten M.S.M."/>
            <person name="Mascher T."/>
            <person name="Medema M.H."/>
            <person name="Devos D.P."/>
            <person name="Kaster A.-K."/>
            <person name="Ovreas L."/>
            <person name="Rohde M."/>
            <person name="Galperin M.Y."/>
            <person name="Jogler C."/>
        </authorList>
    </citation>
    <scope>NUCLEOTIDE SEQUENCE [LARGE SCALE GENOMIC DNA]</scope>
    <source>
        <strain evidence="1 2">KOR42</strain>
    </source>
</reference>
<comment type="caution">
    <text evidence="1">The sequence shown here is derived from an EMBL/GenBank/DDBJ whole genome shotgun (WGS) entry which is preliminary data.</text>
</comment>
<gene>
    <name evidence="1" type="ORF">KOR42_10670</name>
</gene>
<organism evidence="1 2">
    <name type="scientific">Thalassoglobus neptunius</name>
    <dbReference type="NCBI Taxonomy" id="1938619"/>
    <lineage>
        <taxon>Bacteria</taxon>
        <taxon>Pseudomonadati</taxon>
        <taxon>Planctomycetota</taxon>
        <taxon>Planctomycetia</taxon>
        <taxon>Planctomycetales</taxon>
        <taxon>Planctomycetaceae</taxon>
        <taxon>Thalassoglobus</taxon>
    </lineage>
</organism>
<protein>
    <submittedName>
        <fullName evidence="1">Uncharacterized protein</fullName>
    </submittedName>
</protein>
<dbReference type="EMBL" id="SIHI01000001">
    <property type="protein sequence ID" value="TWT57703.1"/>
    <property type="molecule type" value="Genomic_DNA"/>
</dbReference>
<dbReference type="AlphaFoldDB" id="A0A5C5X623"/>
<name>A0A5C5X623_9PLAN</name>
<evidence type="ECO:0000313" key="2">
    <source>
        <dbReference type="Proteomes" id="UP000317243"/>
    </source>
</evidence>
<keyword evidence="2" id="KW-1185">Reference proteome</keyword>
<accession>A0A5C5X623</accession>
<proteinExistence type="predicted"/>
<sequence length="226" mass="25770">MSPEERRSHLEQSGFAIAMKPFRSLHGLRWYGLQLLPDGTRGGTKLAELAGRQFSIDLETGRWNFWGTVGEQEFHEGPWWDGSPEETPEPAPTEQHVAPTQKRLLVHDQPHEVVGESTPEHERFLDRCRDFGLEWSGPLNQFGNVFATRAKRRYLIHTWSKKLTDCSARPQRIVTLDQLISETLNNEITEPPIPKPSVTVAEPTPQIHRTPITHRGASIQRSLFNA</sequence>
<dbReference type="Proteomes" id="UP000317243">
    <property type="component" value="Unassembled WGS sequence"/>
</dbReference>
<evidence type="ECO:0000313" key="1">
    <source>
        <dbReference type="EMBL" id="TWT57703.1"/>
    </source>
</evidence>
<dbReference type="RefSeq" id="WP_146507576.1">
    <property type="nucleotide sequence ID" value="NZ_SIHI01000001.1"/>
</dbReference>